<proteinExistence type="predicted"/>
<gene>
    <name evidence="1" type="ORF">Pan181_25320</name>
</gene>
<accession>A0A518ANM1</accession>
<sequence>MAFKAFCVLLGIGVFAWGTVRLLRPQSYDFRFGRHGLWVDSQYYYWHQLLAVTHYHDQQTLLIKVERTDEVPLAVAVDLKNTRFERLSTDQLREQFTKRVERLSWKSV</sequence>
<reference evidence="1 2" key="1">
    <citation type="submission" date="2019-02" db="EMBL/GenBank/DDBJ databases">
        <title>Deep-cultivation of Planctomycetes and their phenomic and genomic characterization uncovers novel biology.</title>
        <authorList>
            <person name="Wiegand S."/>
            <person name="Jogler M."/>
            <person name="Boedeker C."/>
            <person name="Pinto D."/>
            <person name="Vollmers J."/>
            <person name="Rivas-Marin E."/>
            <person name="Kohn T."/>
            <person name="Peeters S.H."/>
            <person name="Heuer A."/>
            <person name="Rast P."/>
            <person name="Oberbeckmann S."/>
            <person name="Bunk B."/>
            <person name="Jeske O."/>
            <person name="Meyerdierks A."/>
            <person name="Storesund J.E."/>
            <person name="Kallscheuer N."/>
            <person name="Luecker S."/>
            <person name="Lage O.M."/>
            <person name="Pohl T."/>
            <person name="Merkel B.J."/>
            <person name="Hornburger P."/>
            <person name="Mueller R.-W."/>
            <person name="Bruemmer F."/>
            <person name="Labrenz M."/>
            <person name="Spormann A.M."/>
            <person name="Op den Camp H."/>
            <person name="Overmann J."/>
            <person name="Amann R."/>
            <person name="Jetten M.S.M."/>
            <person name="Mascher T."/>
            <person name="Medema M.H."/>
            <person name="Devos D.P."/>
            <person name="Kaster A.-K."/>
            <person name="Ovreas L."/>
            <person name="Rohde M."/>
            <person name="Galperin M.Y."/>
            <person name="Jogler C."/>
        </authorList>
    </citation>
    <scope>NUCLEOTIDE SEQUENCE [LARGE SCALE GENOMIC DNA]</scope>
    <source>
        <strain evidence="1 2">Pan181</strain>
    </source>
</reference>
<dbReference type="KEGG" id="amuc:Pan181_25320"/>
<evidence type="ECO:0000313" key="1">
    <source>
        <dbReference type="EMBL" id="QDU56323.1"/>
    </source>
</evidence>
<dbReference type="RefSeq" id="WP_145247085.1">
    <property type="nucleotide sequence ID" value="NZ_CP036278.1"/>
</dbReference>
<name>A0A518ANM1_9BACT</name>
<dbReference type="AlphaFoldDB" id="A0A518ANM1"/>
<evidence type="ECO:0000313" key="2">
    <source>
        <dbReference type="Proteomes" id="UP000315750"/>
    </source>
</evidence>
<keyword evidence="2" id="KW-1185">Reference proteome</keyword>
<protein>
    <submittedName>
        <fullName evidence="1">Uncharacterized protein</fullName>
    </submittedName>
</protein>
<dbReference type="Proteomes" id="UP000315750">
    <property type="component" value="Chromosome"/>
</dbReference>
<organism evidence="1 2">
    <name type="scientific">Aeoliella mucimassa</name>
    <dbReference type="NCBI Taxonomy" id="2527972"/>
    <lineage>
        <taxon>Bacteria</taxon>
        <taxon>Pseudomonadati</taxon>
        <taxon>Planctomycetota</taxon>
        <taxon>Planctomycetia</taxon>
        <taxon>Pirellulales</taxon>
        <taxon>Lacipirellulaceae</taxon>
        <taxon>Aeoliella</taxon>
    </lineage>
</organism>
<dbReference type="EMBL" id="CP036278">
    <property type="protein sequence ID" value="QDU56323.1"/>
    <property type="molecule type" value="Genomic_DNA"/>
</dbReference>